<dbReference type="InterPro" id="IPR030395">
    <property type="entry name" value="GP_PDE_dom"/>
</dbReference>
<keyword evidence="1" id="KW-0472">Membrane</keyword>
<proteinExistence type="predicted"/>
<reference evidence="3 4" key="1">
    <citation type="submission" date="2016-11" db="EMBL/GenBank/DDBJ databases">
        <authorList>
            <person name="Kadnikov V."/>
            <person name="Nazina T."/>
        </authorList>
    </citation>
    <scope>NUCLEOTIDE SEQUENCE [LARGE SCALE GENOMIC DNA]</scope>
    <source>
        <strain evidence="3 4">1017</strain>
    </source>
</reference>
<reference evidence="4" key="2">
    <citation type="submission" date="2017-01" db="EMBL/GenBank/DDBJ databases">
        <title>Genome sequencing and annotation of Geobacillus sp. 1017, a Hydrocarbon-Oxidizing Thermophilic Bacterium Isolated from a Heavy Oil Reservoir (China).</title>
        <authorList>
            <person name="Kadnikov V.V."/>
            <person name="Mardanov A.V."/>
            <person name="Poltaraus A.B."/>
            <person name="Sokolova D.S."/>
            <person name="Semenova E.M."/>
            <person name="Ravin N.V."/>
            <person name="Tourova T.P."/>
            <person name="Nazina T.N."/>
        </authorList>
    </citation>
    <scope>NUCLEOTIDE SEQUENCE [LARGE SCALE GENOMIC DNA]</scope>
    <source>
        <strain evidence="4">1017</strain>
    </source>
</reference>
<dbReference type="EMBL" id="MQMG01000048">
    <property type="protein sequence ID" value="OKO90184.1"/>
    <property type="molecule type" value="Genomic_DNA"/>
</dbReference>
<evidence type="ECO:0000259" key="2">
    <source>
        <dbReference type="PROSITE" id="PS51704"/>
    </source>
</evidence>
<dbReference type="SUPFAM" id="SSF51695">
    <property type="entry name" value="PLC-like phosphodiesterases"/>
    <property type="match status" value="1"/>
</dbReference>
<dbReference type="PANTHER" id="PTHR46211">
    <property type="entry name" value="GLYCEROPHOSPHORYL DIESTER PHOSPHODIESTERASE"/>
    <property type="match status" value="1"/>
</dbReference>
<dbReference type="PANTHER" id="PTHR46211:SF1">
    <property type="entry name" value="GLYCEROPHOSPHODIESTER PHOSPHODIESTERASE, CYTOPLASMIC"/>
    <property type="match status" value="1"/>
</dbReference>
<comment type="caution">
    <text evidence="3">The sequence shown here is derived from an EMBL/GenBank/DDBJ whole genome shotgun (WGS) entry which is preliminary data.</text>
</comment>
<dbReference type="GO" id="GO:0008081">
    <property type="term" value="F:phosphoric diester hydrolase activity"/>
    <property type="evidence" value="ECO:0007669"/>
    <property type="project" value="InterPro"/>
</dbReference>
<dbReference type="Pfam" id="PF03009">
    <property type="entry name" value="GDPD"/>
    <property type="match status" value="1"/>
</dbReference>
<accession>A0A1Q5SQB8</accession>
<feature type="domain" description="GP-PDE" evidence="2">
    <location>
        <begin position="91"/>
        <end position="339"/>
    </location>
</feature>
<protein>
    <submittedName>
        <fullName evidence="3">Glycerophosphoryl diester phosphodiesterase, periplasmic</fullName>
    </submittedName>
</protein>
<feature type="transmembrane region" description="Helical" evidence="1">
    <location>
        <begin position="64"/>
        <end position="82"/>
    </location>
</feature>
<keyword evidence="1" id="KW-0812">Transmembrane</keyword>
<gene>
    <name evidence="3" type="ORF">BRO54_3117</name>
</gene>
<evidence type="ECO:0000256" key="1">
    <source>
        <dbReference type="SAM" id="Phobius"/>
    </source>
</evidence>
<dbReference type="PROSITE" id="PS51704">
    <property type="entry name" value="GP_PDE"/>
    <property type="match status" value="1"/>
</dbReference>
<dbReference type="GO" id="GO:0006629">
    <property type="term" value="P:lipid metabolic process"/>
    <property type="evidence" value="ECO:0007669"/>
    <property type="project" value="InterPro"/>
</dbReference>
<dbReference type="Proteomes" id="UP000186030">
    <property type="component" value="Unassembled WGS sequence"/>
</dbReference>
<sequence length="347" mass="39152">MQHESALYARKPNIILLHAAKYRYIFRTFCLVLTNSLQSLHPGIMIQNRKGGTTLRRTAALRQWLYVLFLLWLPLGLAASTASQPSVAPEPIIIAHRGASGYAPEHTLSSYRLAARMQADYIEVDVRAAKDGKLVALHDATLARTTNAETVYPRRAPWRVNDFSFAELRRLDAGSWFHPRFAGQRIPTLDEVIQMLKAERVEAPLYIETKQPGIEEAVVHLLKKHGFLQQRRVMFQSFHPESLQALRPLIPHGIRLIQLVGEKEAHSGRDELLQQIAVYADGIGLPLSAVTEEWVRAAHGRGLIVHVYTVNAPHDLERLCAMGVDGVFTDYPDRPARIAACRRLPRH</sequence>
<dbReference type="Gene3D" id="3.20.20.190">
    <property type="entry name" value="Phosphatidylinositol (PI) phosphodiesterase"/>
    <property type="match status" value="1"/>
</dbReference>
<organism evidence="3 4">
    <name type="scientific">Geobacillus proteiniphilus</name>
    <dbReference type="NCBI Taxonomy" id="860353"/>
    <lineage>
        <taxon>Bacteria</taxon>
        <taxon>Bacillati</taxon>
        <taxon>Bacillota</taxon>
        <taxon>Bacilli</taxon>
        <taxon>Bacillales</taxon>
        <taxon>Anoxybacillaceae</taxon>
        <taxon>Geobacillus</taxon>
    </lineage>
</organism>
<dbReference type="AlphaFoldDB" id="A0A1Q5SQB8"/>
<keyword evidence="1" id="KW-1133">Transmembrane helix</keyword>
<evidence type="ECO:0000313" key="3">
    <source>
        <dbReference type="EMBL" id="OKO90184.1"/>
    </source>
</evidence>
<name>A0A1Q5SQB8_9BACL</name>
<evidence type="ECO:0000313" key="4">
    <source>
        <dbReference type="Proteomes" id="UP000186030"/>
    </source>
</evidence>
<dbReference type="InterPro" id="IPR017946">
    <property type="entry name" value="PLC-like_Pdiesterase_TIM-brl"/>
</dbReference>